<dbReference type="GO" id="GO:0005829">
    <property type="term" value="C:cytosol"/>
    <property type="evidence" value="ECO:0007669"/>
    <property type="project" value="TreeGrafter"/>
</dbReference>
<dbReference type="OrthoDB" id="10250600at2759"/>
<proteinExistence type="inferred from homology"/>
<evidence type="ECO:0000256" key="2">
    <source>
        <dbReference type="ARBA" id="ARBA00014933"/>
    </source>
</evidence>
<accession>A0A5N5T9J9</accession>
<protein>
    <recommendedName>
        <fullName evidence="2">26S proteasome non-ATPase regulatory subunit 5</fullName>
    </recommendedName>
</protein>
<sequence length="425" mass="47813">MELLIEQMKKISISEDPLPLLIDMKNNLIALSDREVGAKLEAECPLSNLHPLFEVLNSSNKEQIITGVDVLGHILNKISPKIALENFMNQYLICLSHQHEKVRLLILKQILKSSKIEEAAGILINNSALLRILITGIGDPNMEIIKICIDSLVNLCKYPSATSVVFSSDNLEVLRSVMNMSDSCRFHVYDLAVQVCLLSDDSLQLMLSSGVLNQLLNEVSGGDILVQLNALELLAQMAAHPRGLNYLKMDGIVSKLSYLLSTAKTDQMAAILLPEVKVRILESLAKIFYLPIEEQNDDLLNILEIWFEHLSNKSPMSFIYNVARQPFPDLQCSTLLLFQSLAALPWGIKRMAQEPGLLEWLLNRNSCKDKDSKEKRYDVIATIHQLNPLFKTVLDGEMQRNIETFYNEGPFYVESELSVAFGEQT</sequence>
<dbReference type="Pfam" id="PF10508">
    <property type="entry name" value="Proteasom_PSMB"/>
    <property type="match status" value="1"/>
</dbReference>
<evidence type="ECO:0000313" key="4">
    <source>
        <dbReference type="Proteomes" id="UP000326759"/>
    </source>
</evidence>
<dbReference type="GO" id="GO:0000502">
    <property type="term" value="C:proteasome complex"/>
    <property type="evidence" value="ECO:0007669"/>
    <property type="project" value="UniProtKB-KW"/>
</dbReference>
<organism evidence="3 4">
    <name type="scientific">Armadillidium nasatum</name>
    <dbReference type="NCBI Taxonomy" id="96803"/>
    <lineage>
        <taxon>Eukaryota</taxon>
        <taxon>Metazoa</taxon>
        <taxon>Ecdysozoa</taxon>
        <taxon>Arthropoda</taxon>
        <taxon>Crustacea</taxon>
        <taxon>Multicrustacea</taxon>
        <taxon>Malacostraca</taxon>
        <taxon>Eumalacostraca</taxon>
        <taxon>Peracarida</taxon>
        <taxon>Isopoda</taxon>
        <taxon>Oniscidea</taxon>
        <taxon>Crinocheta</taxon>
        <taxon>Armadillidiidae</taxon>
        <taxon>Armadillidium</taxon>
    </lineage>
</organism>
<comment type="similarity">
    <text evidence="1">Belongs to the proteasome subunit S5B/HSM3 family.</text>
</comment>
<dbReference type="EMBL" id="SEYY01006858">
    <property type="protein sequence ID" value="KAB7502728.1"/>
    <property type="molecule type" value="Genomic_DNA"/>
</dbReference>
<dbReference type="InterPro" id="IPR019538">
    <property type="entry name" value="PSMD5"/>
</dbReference>
<dbReference type="Gene3D" id="1.25.10.10">
    <property type="entry name" value="Leucine-rich Repeat Variant"/>
    <property type="match status" value="1"/>
</dbReference>
<dbReference type="Proteomes" id="UP000326759">
    <property type="component" value="Unassembled WGS sequence"/>
</dbReference>
<dbReference type="PANTHER" id="PTHR13554:SF10">
    <property type="entry name" value="26S PROTEASOME NON-ATPASE REGULATORY SUBUNIT 5"/>
    <property type="match status" value="1"/>
</dbReference>
<keyword evidence="3" id="KW-0647">Proteasome</keyword>
<keyword evidence="4" id="KW-1185">Reference proteome</keyword>
<dbReference type="AlphaFoldDB" id="A0A5N5T9J9"/>
<dbReference type="SUPFAM" id="SSF48371">
    <property type="entry name" value="ARM repeat"/>
    <property type="match status" value="1"/>
</dbReference>
<evidence type="ECO:0000256" key="1">
    <source>
        <dbReference type="ARBA" id="ARBA00006823"/>
    </source>
</evidence>
<dbReference type="PANTHER" id="PTHR13554">
    <property type="entry name" value="26S PROTEASOME NON-ATPASE REGULATORY SUBUNIT 5-RELATED"/>
    <property type="match status" value="1"/>
</dbReference>
<dbReference type="InterPro" id="IPR016024">
    <property type="entry name" value="ARM-type_fold"/>
</dbReference>
<name>A0A5N5T9J9_9CRUS</name>
<dbReference type="GO" id="GO:0043248">
    <property type="term" value="P:proteasome assembly"/>
    <property type="evidence" value="ECO:0007669"/>
    <property type="project" value="InterPro"/>
</dbReference>
<evidence type="ECO:0000313" key="3">
    <source>
        <dbReference type="EMBL" id="KAB7502728.1"/>
    </source>
</evidence>
<dbReference type="InterPro" id="IPR011989">
    <property type="entry name" value="ARM-like"/>
</dbReference>
<comment type="caution">
    <text evidence="3">The sequence shown here is derived from an EMBL/GenBank/DDBJ whole genome shotgun (WGS) entry which is preliminary data.</text>
</comment>
<reference evidence="3 4" key="1">
    <citation type="journal article" date="2019" name="PLoS Biol.">
        <title>Sex chromosomes control vertical transmission of feminizing Wolbachia symbionts in an isopod.</title>
        <authorList>
            <person name="Becking T."/>
            <person name="Chebbi M.A."/>
            <person name="Giraud I."/>
            <person name="Moumen B."/>
            <person name="Laverre T."/>
            <person name="Caubet Y."/>
            <person name="Peccoud J."/>
            <person name="Gilbert C."/>
            <person name="Cordaux R."/>
        </authorList>
    </citation>
    <scope>NUCLEOTIDE SEQUENCE [LARGE SCALE GENOMIC DNA]</scope>
    <source>
        <strain evidence="3">ANa2</strain>
        <tissue evidence="3">Whole body excluding digestive tract and cuticle</tissue>
    </source>
</reference>
<gene>
    <name evidence="3" type="primary">PSMD5</name>
    <name evidence="3" type="ORF">Anas_03313</name>
</gene>